<protein>
    <submittedName>
        <fullName evidence="2">Signal transduction protein with Nacht domain protein</fullName>
    </submittedName>
</protein>
<accession>A0A176RT04</accession>
<evidence type="ECO:0000259" key="1">
    <source>
        <dbReference type="Pfam" id="PF03781"/>
    </source>
</evidence>
<dbReference type="AlphaFoldDB" id="A0A176RT04"/>
<dbReference type="Pfam" id="PF03781">
    <property type="entry name" value="FGE-sulfatase"/>
    <property type="match status" value="1"/>
</dbReference>
<dbReference type="PATRIC" id="fig|1003181.4.peg.7314"/>
<feature type="domain" description="Sulfatase-modifying factor enzyme-like" evidence="1">
    <location>
        <begin position="178"/>
        <end position="255"/>
    </location>
</feature>
<organism evidence="2 3">
    <name type="scientific">Candidatus Thiomargarita nelsonii</name>
    <dbReference type="NCBI Taxonomy" id="1003181"/>
    <lineage>
        <taxon>Bacteria</taxon>
        <taxon>Pseudomonadati</taxon>
        <taxon>Pseudomonadota</taxon>
        <taxon>Gammaproteobacteria</taxon>
        <taxon>Thiotrichales</taxon>
        <taxon>Thiotrichaceae</taxon>
        <taxon>Thiomargarita</taxon>
    </lineage>
</organism>
<dbReference type="InterPro" id="IPR016187">
    <property type="entry name" value="CTDL_fold"/>
</dbReference>
<dbReference type="EMBL" id="LUTY01003045">
    <property type="protein sequence ID" value="OAD18883.1"/>
    <property type="molecule type" value="Genomic_DNA"/>
</dbReference>
<keyword evidence="3" id="KW-1185">Reference proteome</keyword>
<name>A0A176RT04_9GAMM</name>
<sequence length="601" mass="68800">MMRHKIRQISTEKAIKIIALHLERIGLNKEDANRFLNDLQASSGLFLEQEAKNWGFAHLTFQEYLASSHILDNNINIAWEKSVNNSWWYETFQLYTAQSNDATPLIQACLENGSVSALRLAVDCLKEARALDKSIHLAVQDRIAAELESSEPQCRQLAGEMKLDQRLKSLPHIDEQRDIDRKYITCAEYQLFLDDARAQGKYHQPEHWTEYTFPKGSAKTPICGIRAEDAEAFCAWLTQRQGGEISYRLPQETEAKNYPAIEREELATWHKVNDVYDLCWFRGTNEQRVYSILKKFYEAPLSQGYALANANNLIFDLEHAERALNSALDHALARRTRALSRAFDYAFSRDFTHHLAPALARNGLDILAVALNAFDARAYVDSYAHSRARATLDNAFTRSREILARASLDRDSLSYVALESTRQALSALNNHDARASELIAHAREALDRARHDIGHDLIHDLARAFARILARADITCPVCNAIEQGDLQTAQQLAQTERLDSNPVIQRLSVLLSKLLNCATATTVLELRQAWRNFVAQITETILIGYNELEKRNKRQLRSKSNYSEEKNLILRLQWWLRIIIAREEGKLDAWEGIRIVRDFK</sequence>
<dbReference type="Gene3D" id="3.90.1580.10">
    <property type="entry name" value="paralog of FGE (formylglycine-generating enzyme)"/>
    <property type="match status" value="1"/>
</dbReference>
<dbReference type="Proteomes" id="UP000076962">
    <property type="component" value="Unassembled WGS sequence"/>
</dbReference>
<reference evidence="2 3" key="1">
    <citation type="submission" date="2016-05" db="EMBL/GenBank/DDBJ databases">
        <title>Single-cell genome of chain-forming Candidatus Thiomargarita nelsonii and comparison to other large sulfur-oxidizing bacteria.</title>
        <authorList>
            <person name="Winkel M."/>
            <person name="Salman V."/>
            <person name="Woyke T."/>
            <person name="Schulz-Vogt H."/>
            <person name="Richter M."/>
            <person name="Flood B."/>
            <person name="Bailey J."/>
            <person name="Amann R."/>
            <person name="Mussmann M."/>
        </authorList>
    </citation>
    <scope>NUCLEOTIDE SEQUENCE [LARGE SCALE GENOMIC DNA]</scope>
    <source>
        <strain evidence="2 3">THI036</strain>
    </source>
</reference>
<dbReference type="InterPro" id="IPR042095">
    <property type="entry name" value="SUMF_sf"/>
</dbReference>
<dbReference type="SUPFAM" id="SSF56436">
    <property type="entry name" value="C-type lectin-like"/>
    <property type="match status" value="1"/>
</dbReference>
<comment type="caution">
    <text evidence="2">The sequence shown here is derived from an EMBL/GenBank/DDBJ whole genome shotgun (WGS) entry which is preliminary data.</text>
</comment>
<proteinExistence type="predicted"/>
<evidence type="ECO:0000313" key="2">
    <source>
        <dbReference type="EMBL" id="OAD18883.1"/>
    </source>
</evidence>
<dbReference type="InterPro" id="IPR005532">
    <property type="entry name" value="SUMF_dom"/>
</dbReference>
<evidence type="ECO:0000313" key="3">
    <source>
        <dbReference type="Proteomes" id="UP000076962"/>
    </source>
</evidence>
<gene>
    <name evidence="2" type="ORF">THIOM_005509</name>
</gene>